<organism evidence="13 14">
    <name type="scientific">Dinoponera quadriceps</name>
    <name type="common">South American ant</name>
    <dbReference type="NCBI Taxonomy" id="609295"/>
    <lineage>
        <taxon>Eukaryota</taxon>
        <taxon>Metazoa</taxon>
        <taxon>Ecdysozoa</taxon>
        <taxon>Arthropoda</taxon>
        <taxon>Hexapoda</taxon>
        <taxon>Insecta</taxon>
        <taxon>Pterygota</taxon>
        <taxon>Neoptera</taxon>
        <taxon>Endopterygota</taxon>
        <taxon>Hymenoptera</taxon>
        <taxon>Apocrita</taxon>
        <taxon>Aculeata</taxon>
        <taxon>Formicoidea</taxon>
        <taxon>Formicidae</taxon>
        <taxon>Ponerinae</taxon>
        <taxon>Ponerini</taxon>
        <taxon>Dinoponera</taxon>
    </lineage>
</organism>
<feature type="binding site" description="axial binding residue" evidence="11">
    <location>
        <position position="128"/>
    </location>
    <ligand>
        <name>heme b</name>
        <dbReference type="ChEBI" id="CHEBI:60344"/>
        <note>ligand shared with SDHC</note>
    </ligand>
    <ligandPart>
        <name>Fe</name>
        <dbReference type="ChEBI" id="CHEBI:18248"/>
    </ligandPart>
</feature>
<keyword evidence="3 12" id="KW-0813">Transport</keyword>
<dbReference type="RefSeq" id="XP_014479545.1">
    <property type="nucleotide sequence ID" value="XM_014624059.1"/>
</dbReference>
<reference evidence="14 15" key="1">
    <citation type="submission" date="2025-04" db="UniProtKB">
        <authorList>
            <consortium name="RefSeq"/>
        </authorList>
    </citation>
    <scope>IDENTIFICATION</scope>
</reference>
<evidence type="ECO:0000256" key="10">
    <source>
        <dbReference type="PIRSR" id="PIRSR607992-1"/>
    </source>
</evidence>
<evidence type="ECO:0000313" key="14">
    <source>
        <dbReference type="RefSeq" id="XP_014479545.1"/>
    </source>
</evidence>
<dbReference type="KEGG" id="dqu:106746915"/>
<keyword evidence="9 12" id="KW-0472">Membrane</keyword>
<keyword evidence="6 12" id="KW-0809">Transit peptide</keyword>
<evidence type="ECO:0000256" key="7">
    <source>
        <dbReference type="ARBA" id="ARBA00022989"/>
    </source>
</evidence>
<evidence type="ECO:0000256" key="12">
    <source>
        <dbReference type="RuleBase" id="RU364031"/>
    </source>
</evidence>
<dbReference type="InterPro" id="IPR034804">
    <property type="entry name" value="SQR/QFR_C/D"/>
</dbReference>
<protein>
    <recommendedName>
        <fullName evidence="12">Succinate dehydrogenase [ubiquinone] cytochrome b small subunit</fullName>
    </recommendedName>
</protein>
<name>A0A6P3XM64_DINQU</name>
<keyword evidence="8 12" id="KW-0496">Mitochondrion</keyword>
<dbReference type="GeneID" id="106746915"/>
<dbReference type="RefSeq" id="XP_014479548.1">
    <property type="nucleotide sequence ID" value="XM_014624062.1"/>
</dbReference>
<proteinExistence type="inferred from homology"/>
<evidence type="ECO:0000256" key="8">
    <source>
        <dbReference type="ARBA" id="ARBA00023128"/>
    </source>
</evidence>
<evidence type="ECO:0000256" key="5">
    <source>
        <dbReference type="ARBA" id="ARBA00022792"/>
    </source>
</evidence>
<comment type="caution">
    <text evidence="12">Lacks conserved residue(s) required for the propagation of feature annotation.</text>
</comment>
<comment type="similarity">
    <text evidence="2 12">Belongs to the CybS family.</text>
</comment>
<comment type="function">
    <text evidence="12">Membrane-anchoring subunit of succinate dehydrogenase (SDH) that is involved in complex II of the mitochondrial electron transport chain and is responsible for transferring electrons from succinate to ubiquinone (coenzyme Q).</text>
</comment>
<keyword evidence="11 12" id="KW-0479">Metal-binding</keyword>
<keyword evidence="12" id="KW-0816">Tricarboxylic acid cycle</keyword>
<dbReference type="CTD" id="6392"/>
<dbReference type="Gene3D" id="1.20.1300.10">
    <property type="entry name" value="Fumarate reductase/succinate dehydrogenase, transmembrane subunit"/>
    <property type="match status" value="1"/>
</dbReference>
<keyword evidence="13" id="KW-1185">Reference proteome</keyword>
<keyword evidence="5 12" id="KW-0999">Mitochondrion inner membrane</keyword>
<evidence type="ECO:0000256" key="1">
    <source>
        <dbReference type="ARBA" id="ARBA00004448"/>
    </source>
</evidence>
<evidence type="ECO:0000256" key="2">
    <source>
        <dbReference type="ARBA" id="ARBA00007294"/>
    </source>
</evidence>
<gene>
    <name evidence="14 15 16" type="primary">LOC106746915</name>
</gene>
<dbReference type="GO" id="GO:0006121">
    <property type="term" value="P:mitochondrial electron transport, succinate to ubiquinone"/>
    <property type="evidence" value="ECO:0007669"/>
    <property type="project" value="TreeGrafter"/>
</dbReference>
<dbReference type="PANTHER" id="PTHR13337">
    <property type="entry name" value="SUCCINATE DEHYDROGENASE"/>
    <property type="match status" value="1"/>
</dbReference>
<keyword evidence="12" id="KW-0249">Electron transport</keyword>
<dbReference type="RefSeq" id="XP_014479546.1">
    <property type="nucleotide sequence ID" value="XM_014624060.1"/>
</dbReference>
<dbReference type="PANTHER" id="PTHR13337:SF2">
    <property type="entry name" value="SUCCINATE DEHYDROGENASE [UBIQUINONE] CYTOCHROME B SMALL SUBUNIT, MITOCHONDRIAL"/>
    <property type="match status" value="1"/>
</dbReference>
<dbReference type="GO" id="GO:0006099">
    <property type="term" value="P:tricarboxylic acid cycle"/>
    <property type="evidence" value="ECO:0007669"/>
    <property type="project" value="UniProtKB-KW"/>
</dbReference>
<dbReference type="InterPro" id="IPR007992">
    <property type="entry name" value="CybS"/>
</dbReference>
<evidence type="ECO:0000256" key="3">
    <source>
        <dbReference type="ARBA" id="ARBA00022448"/>
    </source>
</evidence>
<keyword evidence="12" id="KW-0349">Heme</keyword>
<evidence type="ECO:0000313" key="13">
    <source>
        <dbReference type="Proteomes" id="UP000515204"/>
    </source>
</evidence>
<keyword evidence="7 12" id="KW-1133">Transmembrane helix</keyword>
<dbReference type="OrthoDB" id="18577at2759"/>
<feature type="binding site" evidence="10">
    <location>
        <position position="140"/>
    </location>
    <ligand>
        <name>a ubiquinone</name>
        <dbReference type="ChEBI" id="CHEBI:16389"/>
        <note>ligand shared with IP/SDHB</note>
    </ligand>
</feature>
<dbReference type="GO" id="GO:0046872">
    <property type="term" value="F:metal ion binding"/>
    <property type="evidence" value="ECO:0007669"/>
    <property type="project" value="UniProtKB-KW"/>
</dbReference>
<feature type="transmembrane region" description="Helical" evidence="12">
    <location>
        <begin position="153"/>
        <end position="174"/>
    </location>
</feature>
<dbReference type="GO" id="GO:0020037">
    <property type="term" value="F:heme binding"/>
    <property type="evidence" value="ECO:0007669"/>
    <property type="project" value="TreeGrafter"/>
</dbReference>
<feature type="transmembrane region" description="Helical" evidence="12">
    <location>
        <begin position="119"/>
        <end position="141"/>
    </location>
</feature>
<evidence type="ECO:0000256" key="6">
    <source>
        <dbReference type="ARBA" id="ARBA00022946"/>
    </source>
</evidence>
<evidence type="ECO:0000313" key="15">
    <source>
        <dbReference type="RefSeq" id="XP_014479546.1"/>
    </source>
</evidence>
<evidence type="ECO:0000256" key="11">
    <source>
        <dbReference type="PIRSR" id="PIRSR607992-2"/>
    </source>
</evidence>
<dbReference type="GO" id="GO:0048039">
    <property type="term" value="F:ubiquinone binding"/>
    <property type="evidence" value="ECO:0007669"/>
    <property type="project" value="TreeGrafter"/>
</dbReference>
<dbReference type="GO" id="GO:0005743">
    <property type="term" value="C:mitochondrial inner membrane"/>
    <property type="evidence" value="ECO:0007669"/>
    <property type="project" value="UniProtKB-SubCell"/>
</dbReference>
<accession>A0A6P3XM64</accession>
<dbReference type="Pfam" id="PF05328">
    <property type="entry name" value="CybS"/>
    <property type="match status" value="1"/>
</dbReference>
<sequence length="196" mass="21245">MNLGRVAGLNIFNKVRQFETLAKPAGLLVRRCGPTQFPKPTSSFANLNRCAIANTSNCSKYRILSKLPARLTVNISQARAASARHGDHVRTWVMERLVAVSFLALIPAALMFENKVIDAALAINIVMHFHWGLEAIIIDYVRPIVVGTIAPKIAALALNLLSAATLAGLLLLIYNGPGLAKVIKQGWAINGKRKAD</sequence>
<evidence type="ECO:0000256" key="9">
    <source>
        <dbReference type="ARBA" id="ARBA00023136"/>
    </source>
</evidence>
<keyword evidence="4 12" id="KW-0812">Transmembrane</keyword>
<evidence type="ECO:0000256" key="4">
    <source>
        <dbReference type="ARBA" id="ARBA00022692"/>
    </source>
</evidence>
<comment type="subcellular location">
    <subcellularLocation>
        <location evidence="1 12">Mitochondrion inner membrane</location>
        <topology evidence="1 12">Multi-pass membrane protein</topology>
    </subcellularLocation>
</comment>
<keyword evidence="11" id="KW-0408">Iron</keyword>
<dbReference type="Proteomes" id="UP000515204">
    <property type="component" value="Unplaced"/>
</dbReference>
<dbReference type="AlphaFoldDB" id="A0A6P3XM64"/>
<evidence type="ECO:0000313" key="16">
    <source>
        <dbReference type="RefSeq" id="XP_014479548.1"/>
    </source>
</evidence>